<organism evidence="1 2">
    <name type="scientific">Solanum pinnatisectum</name>
    <name type="common">tansyleaf nightshade</name>
    <dbReference type="NCBI Taxonomy" id="50273"/>
    <lineage>
        <taxon>Eukaryota</taxon>
        <taxon>Viridiplantae</taxon>
        <taxon>Streptophyta</taxon>
        <taxon>Embryophyta</taxon>
        <taxon>Tracheophyta</taxon>
        <taxon>Spermatophyta</taxon>
        <taxon>Magnoliopsida</taxon>
        <taxon>eudicotyledons</taxon>
        <taxon>Gunneridae</taxon>
        <taxon>Pentapetalae</taxon>
        <taxon>asterids</taxon>
        <taxon>lamiids</taxon>
        <taxon>Solanales</taxon>
        <taxon>Solanaceae</taxon>
        <taxon>Solanoideae</taxon>
        <taxon>Solaneae</taxon>
        <taxon>Solanum</taxon>
    </lineage>
</organism>
<evidence type="ECO:0000313" key="1">
    <source>
        <dbReference type="EMBL" id="KAK4731547.1"/>
    </source>
</evidence>
<dbReference type="EMBL" id="JAWPEI010000003">
    <property type="protein sequence ID" value="KAK4731547.1"/>
    <property type="molecule type" value="Genomic_DNA"/>
</dbReference>
<proteinExistence type="predicted"/>
<accession>A0AAV9M4D4</accession>
<sequence length="117" mass="13579">MLRVGSWNTGPLMGKFIELVKIIKKWVGSKVRDVDKFKLWYSKGSRDRNKVGVLVRRINYRIMTIKLVIGGINLNDISTYFFWEDLDEVVRGIPNTEKIFIGRDFNGCIRSTSTSFD</sequence>
<name>A0AAV9M4D4_9SOLN</name>
<reference evidence="1 2" key="1">
    <citation type="submission" date="2023-10" db="EMBL/GenBank/DDBJ databases">
        <title>Genome-Wide Identification Analysis in wild type Solanum Pinnatisectum Reveals Some Genes Defensing Phytophthora Infestans.</title>
        <authorList>
            <person name="Sun C."/>
        </authorList>
    </citation>
    <scope>NUCLEOTIDE SEQUENCE [LARGE SCALE GENOMIC DNA]</scope>
    <source>
        <strain evidence="1">LQN</strain>
        <tissue evidence="1">Leaf</tissue>
    </source>
</reference>
<keyword evidence="2" id="KW-1185">Reference proteome</keyword>
<dbReference type="Proteomes" id="UP001311915">
    <property type="component" value="Unassembled WGS sequence"/>
</dbReference>
<protein>
    <recommendedName>
        <fullName evidence="3">Craniofacial development protein 2-like</fullName>
    </recommendedName>
</protein>
<evidence type="ECO:0000313" key="2">
    <source>
        <dbReference type="Proteomes" id="UP001311915"/>
    </source>
</evidence>
<comment type="caution">
    <text evidence="1">The sequence shown here is derived from an EMBL/GenBank/DDBJ whole genome shotgun (WGS) entry which is preliminary data.</text>
</comment>
<dbReference type="AlphaFoldDB" id="A0AAV9M4D4"/>
<gene>
    <name evidence="1" type="ORF">R3W88_024535</name>
</gene>
<evidence type="ECO:0008006" key="3">
    <source>
        <dbReference type="Google" id="ProtNLM"/>
    </source>
</evidence>